<name>C0CU01_9FIRM</name>
<evidence type="ECO:0000313" key="2">
    <source>
        <dbReference type="Proteomes" id="UP000004756"/>
    </source>
</evidence>
<gene>
    <name evidence="1" type="ORF">CLOSTASPAR_00451</name>
</gene>
<dbReference type="AlphaFoldDB" id="C0CU01"/>
<protein>
    <submittedName>
        <fullName evidence="1">Uncharacterized protein</fullName>
    </submittedName>
</protein>
<dbReference type="Proteomes" id="UP000004756">
    <property type="component" value="Unassembled WGS sequence"/>
</dbReference>
<keyword evidence="2" id="KW-1185">Reference proteome</keyword>
<proteinExistence type="predicted"/>
<evidence type="ECO:0000313" key="1">
    <source>
        <dbReference type="EMBL" id="EEG57427.1"/>
    </source>
</evidence>
<reference evidence="1 2" key="1">
    <citation type="submission" date="2009-02" db="EMBL/GenBank/DDBJ databases">
        <title>Draft genome sequence of Clostridium asparagiforme (DSM 15981).</title>
        <authorList>
            <person name="Sudarsanam P."/>
            <person name="Ley R."/>
            <person name="Guruge J."/>
            <person name="Turnbaugh P.J."/>
            <person name="Mahowald M."/>
            <person name="Liep D."/>
            <person name="Gordon J."/>
        </authorList>
    </citation>
    <scope>NUCLEOTIDE SEQUENCE [LARGE SCALE GENOMIC DNA]</scope>
    <source>
        <strain evidence="1 2">DSM 15981</strain>
    </source>
</reference>
<dbReference type="HOGENOM" id="CLU_3005912_0_0_9"/>
<comment type="caution">
    <text evidence="1">The sequence shown here is derived from an EMBL/GenBank/DDBJ whole genome shotgun (WGS) entry which is preliminary data.</text>
</comment>
<sequence length="56" mass="6575">MSVAPHFTINSKLVKDLAKYSYDPTALPRFHPNPPDKCRRSRMPRHFPLPGRIFRL</sequence>
<accession>C0CU01</accession>
<organism evidence="1 2">
    <name type="scientific">[Clostridium] asparagiforme DSM 15981</name>
    <dbReference type="NCBI Taxonomy" id="518636"/>
    <lineage>
        <taxon>Bacteria</taxon>
        <taxon>Bacillati</taxon>
        <taxon>Bacillota</taxon>
        <taxon>Clostridia</taxon>
        <taxon>Lachnospirales</taxon>
        <taxon>Lachnospiraceae</taxon>
        <taxon>Enterocloster</taxon>
    </lineage>
</organism>
<dbReference type="EMBL" id="ACCJ01000020">
    <property type="protein sequence ID" value="EEG57427.1"/>
    <property type="molecule type" value="Genomic_DNA"/>
</dbReference>